<keyword evidence="1" id="KW-0805">Transcription regulation</keyword>
<accession>A0A4Y1RZ78</accession>
<name>A0A4Y1RZ78_PRUDU</name>
<proteinExistence type="predicted"/>
<dbReference type="InterPro" id="IPR044636">
    <property type="entry name" value="RADIALIS-like"/>
</dbReference>
<keyword evidence="3" id="KW-0539">Nucleus</keyword>
<evidence type="ECO:0000256" key="2">
    <source>
        <dbReference type="ARBA" id="ARBA00023163"/>
    </source>
</evidence>
<evidence type="ECO:0000256" key="1">
    <source>
        <dbReference type="ARBA" id="ARBA00023015"/>
    </source>
</evidence>
<evidence type="ECO:0000256" key="4">
    <source>
        <dbReference type="SAM" id="SignalP"/>
    </source>
</evidence>
<feature type="chain" id="PRO_5021191376" evidence="4">
    <location>
        <begin position="33"/>
        <end position="253"/>
    </location>
</feature>
<keyword evidence="2" id="KW-0804">Transcription</keyword>
<feature type="non-terminal residue" evidence="5">
    <location>
        <position position="1"/>
    </location>
</feature>
<organism evidence="5">
    <name type="scientific">Prunus dulcis</name>
    <name type="common">Almond</name>
    <name type="synonym">Amygdalus dulcis</name>
    <dbReference type="NCBI Taxonomy" id="3755"/>
    <lineage>
        <taxon>Eukaryota</taxon>
        <taxon>Viridiplantae</taxon>
        <taxon>Streptophyta</taxon>
        <taxon>Embryophyta</taxon>
        <taxon>Tracheophyta</taxon>
        <taxon>Spermatophyta</taxon>
        <taxon>Magnoliopsida</taxon>
        <taxon>eudicotyledons</taxon>
        <taxon>Gunneridae</taxon>
        <taxon>Pentapetalae</taxon>
        <taxon>rosids</taxon>
        <taxon>fabids</taxon>
        <taxon>Rosales</taxon>
        <taxon>Rosaceae</taxon>
        <taxon>Amygdaloideae</taxon>
        <taxon>Amygdaleae</taxon>
        <taxon>Prunus</taxon>
    </lineage>
</organism>
<evidence type="ECO:0000256" key="3">
    <source>
        <dbReference type="ARBA" id="ARBA00023242"/>
    </source>
</evidence>
<gene>
    <name evidence="5" type="ORF">Prudu_021748</name>
</gene>
<keyword evidence="4" id="KW-0732">Signal</keyword>
<evidence type="ECO:0000313" key="5">
    <source>
        <dbReference type="EMBL" id="BBH09295.1"/>
    </source>
</evidence>
<dbReference type="PANTHER" id="PTHR43952">
    <property type="entry name" value="MYB FAMILY TRANSCRIPTION FACTOR-RELATED"/>
    <property type="match status" value="1"/>
</dbReference>
<dbReference type="PANTHER" id="PTHR43952:SF75">
    <property type="entry name" value="PROTEIN RADIALIS-LIKE 6"/>
    <property type="match status" value="1"/>
</dbReference>
<protein>
    <submittedName>
        <fullName evidence="5">RAD-like 1</fullName>
    </submittedName>
</protein>
<feature type="signal peptide" evidence="4">
    <location>
        <begin position="1"/>
        <end position="32"/>
    </location>
</feature>
<sequence length="253" mass="29228">HKKNFLNFSICFSPPFSLWTLILLHKIPFSLALSGMSSTGSDSFWTAKQNKDFENALAVFDMDIANRWDNVTKAVSKKIQRKSRSIMSFAHPGLQKEKKKRLECSGSFWTAKQNKDFGNALALFDKDTTNCGIMLPRILVKKPKGSQELCLTRTMLTAWIMLPRKSYYELLVEDIMLIKPGQGPIPDYRKKKKKKKSGWQKNPEEVKKHYELLVEDIMLIEPRQQNKDFENNLVVFHKDTANRWDNVAKAVGE</sequence>
<dbReference type="Gene3D" id="1.10.10.60">
    <property type="entry name" value="Homeodomain-like"/>
    <property type="match status" value="2"/>
</dbReference>
<dbReference type="EMBL" id="AP019304">
    <property type="protein sequence ID" value="BBH09295.1"/>
    <property type="molecule type" value="Genomic_DNA"/>
</dbReference>
<reference evidence="5" key="1">
    <citation type="journal article" date="2019" name="Science">
        <title>Mutation of a bHLH transcription factor allowed almond domestication.</title>
        <authorList>
            <person name="Sanchez-Perez R."/>
            <person name="Pavan S."/>
            <person name="Mazzeo R."/>
            <person name="Moldovan C."/>
            <person name="Aiese Cigliano R."/>
            <person name="Del Cueto J."/>
            <person name="Ricciardi F."/>
            <person name="Lotti C."/>
            <person name="Ricciardi L."/>
            <person name="Dicenta F."/>
            <person name="Lopez-Marques R.L."/>
            <person name="Lindberg Moller B."/>
        </authorList>
    </citation>
    <scope>NUCLEOTIDE SEQUENCE</scope>
</reference>
<dbReference type="GO" id="GO:0003700">
    <property type="term" value="F:DNA-binding transcription factor activity"/>
    <property type="evidence" value="ECO:0007669"/>
    <property type="project" value="InterPro"/>
</dbReference>
<dbReference type="AlphaFoldDB" id="A0A4Y1RZ78"/>